<gene>
    <name evidence="2" type="ORF">NIDE0327</name>
</gene>
<dbReference type="EMBL" id="FP929003">
    <property type="protein sequence ID" value="CBK40106.1"/>
    <property type="molecule type" value="Genomic_DNA"/>
</dbReference>
<name>D8PA47_9BACT</name>
<organism evidence="2 3">
    <name type="scientific">Nitrospira defluvii</name>
    <dbReference type="NCBI Taxonomy" id="330214"/>
    <lineage>
        <taxon>Bacteria</taxon>
        <taxon>Pseudomonadati</taxon>
        <taxon>Nitrospirota</taxon>
        <taxon>Nitrospiria</taxon>
        <taxon>Nitrospirales</taxon>
        <taxon>Nitrospiraceae</taxon>
        <taxon>Nitrospira</taxon>
    </lineage>
</organism>
<protein>
    <recommendedName>
        <fullName evidence="4">Lipoprotein SmpA/OmlA domain-containing protein</fullName>
    </recommendedName>
</protein>
<dbReference type="Proteomes" id="UP000001660">
    <property type="component" value="Chromosome"/>
</dbReference>
<dbReference type="HOGENOM" id="CLU_1831473_0_0_0"/>
<dbReference type="PROSITE" id="PS51257">
    <property type="entry name" value="PROKAR_LIPOPROTEIN"/>
    <property type="match status" value="1"/>
</dbReference>
<evidence type="ECO:0000313" key="2">
    <source>
        <dbReference type="EMBL" id="CBK40106.1"/>
    </source>
</evidence>
<sequence>MTGWNRSVTLLCSAVIALALSGCNVARLTINTPLTPESVAFIAEGRTTLADVVDTLGAPDSITDTETGTIVTYRFLNAKYSRVNFGWLLKPWSPVDPDLVFSRSGLGTDAFELLCDDHWIVTHHAFVRHRPAPPFTPYPF</sequence>
<keyword evidence="1" id="KW-0732">Signal</keyword>
<accession>D8PA47</accession>
<dbReference type="AlphaFoldDB" id="D8PA47"/>
<dbReference type="OrthoDB" id="9785716at2"/>
<keyword evidence="3" id="KW-1185">Reference proteome</keyword>
<dbReference type="KEGG" id="nde:NIDE0327"/>
<evidence type="ECO:0000313" key="3">
    <source>
        <dbReference type="Proteomes" id="UP000001660"/>
    </source>
</evidence>
<feature type="signal peptide" evidence="1">
    <location>
        <begin position="1"/>
        <end position="19"/>
    </location>
</feature>
<feature type="chain" id="PRO_5003119869" description="Lipoprotein SmpA/OmlA domain-containing protein" evidence="1">
    <location>
        <begin position="20"/>
        <end position="140"/>
    </location>
</feature>
<dbReference type="STRING" id="330214.NIDE0327"/>
<proteinExistence type="predicted"/>
<reference evidence="2 3" key="1">
    <citation type="journal article" date="2010" name="Proc. Natl. Acad. Sci. U.S.A.">
        <title>A Nitrospira metagenome illuminates the physiology and evolution of globally important nitrite-oxidizing bacteria.</title>
        <authorList>
            <person name="Lucker S."/>
            <person name="Wagner M."/>
            <person name="Maixner F."/>
            <person name="Pelletier E."/>
            <person name="Koch H."/>
            <person name="Vacherie B."/>
            <person name="Rattei T."/>
            <person name="Sinninghe Damste J."/>
            <person name="Spieck E."/>
            <person name="Le Paslier D."/>
            <person name="Daims H."/>
        </authorList>
    </citation>
    <scope>NUCLEOTIDE SEQUENCE [LARGE SCALE GENOMIC DNA]</scope>
</reference>
<evidence type="ECO:0008006" key="4">
    <source>
        <dbReference type="Google" id="ProtNLM"/>
    </source>
</evidence>
<evidence type="ECO:0000256" key="1">
    <source>
        <dbReference type="SAM" id="SignalP"/>
    </source>
</evidence>